<keyword evidence="7" id="KW-0539">Nucleus</keyword>
<keyword evidence="6" id="KW-0508">mRNA splicing</keyword>
<dbReference type="SUPFAM" id="SSF47938">
    <property type="entry name" value="Functional domain of the splicing factor Prp18"/>
    <property type="match status" value="1"/>
</dbReference>
<dbReference type="Pfam" id="PF02840">
    <property type="entry name" value="Prp18"/>
    <property type="match status" value="1"/>
</dbReference>
<organism evidence="10 11">
    <name type="scientific">Exophiala dermatitidis</name>
    <name type="common">Black yeast-like fungus</name>
    <name type="synonym">Wangiella dermatitidis</name>
    <dbReference type="NCBI Taxonomy" id="5970"/>
    <lineage>
        <taxon>Eukaryota</taxon>
        <taxon>Fungi</taxon>
        <taxon>Dikarya</taxon>
        <taxon>Ascomycota</taxon>
        <taxon>Pezizomycotina</taxon>
        <taxon>Eurotiomycetes</taxon>
        <taxon>Chaetothyriomycetidae</taxon>
        <taxon>Chaetothyriales</taxon>
        <taxon>Herpotrichiellaceae</taxon>
        <taxon>Exophiala</taxon>
    </lineage>
</organism>
<reference evidence="10" key="1">
    <citation type="submission" date="2023-01" db="EMBL/GenBank/DDBJ databases">
        <title>Exophiala dermititidis isolated from Cystic Fibrosis Patient.</title>
        <authorList>
            <person name="Kurbessoian T."/>
            <person name="Crocker A."/>
            <person name="Murante D."/>
            <person name="Hogan D.A."/>
            <person name="Stajich J.E."/>
        </authorList>
    </citation>
    <scope>NUCLEOTIDE SEQUENCE</scope>
    <source>
        <strain evidence="10">Ex8</strain>
    </source>
</reference>
<dbReference type="InterPro" id="IPR004098">
    <property type="entry name" value="Prp18"/>
</dbReference>
<keyword evidence="5" id="KW-0747">Spliceosome</keyword>
<dbReference type="GO" id="GO:0071021">
    <property type="term" value="C:U2-type post-spliceosomal complex"/>
    <property type="evidence" value="ECO:0007669"/>
    <property type="project" value="TreeGrafter"/>
</dbReference>
<evidence type="ECO:0000256" key="1">
    <source>
        <dbReference type="ARBA" id="ARBA00004123"/>
    </source>
</evidence>
<evidence type="ECO:0000313" key="10">
    <source>
        <dbReference type="EMBL" id="KAJ8992571.1"/>
    </source>
</evidence>
<feature type="compositionally biased region" description="Pro residues" evidence="8">
    <location>
        <begin position="19"/>
        <end position="31"/>
    </location>
</feature>
<evidence type="ECO:0000256" key="6">
    <source>
        <dbReference type="ARBA" id="ARBA00023187"/>
    </source>
</evidence>
<comment type="caution">
    <text evidence="10">The sequence shown here is derived from an EMBL/GenBank/DDBJ whole genome shotgun (WGS) entry which is preliminary data.</text>
</comment>
<dbReference type="GO" id="GO:0000350">
    <property type="term" value="P:generation of catalytic spliceosome for second transesterification step"/>
    <property type="evidence" value="ECO:0007669"/>
    <property type="project" value="TreeGrafter"/>
</dbReference>
<evidence type="ECO:0000256" key="3">
    <source>
        <dbReference type="ARBA" id="ARBA00018242"/>
    </source>
</evidence>
<evidence type="ECO:0000256" key="8">
    <source>
        <dbReference type="SAM" id="MobiDB-lite"/>
    </source>
</evidence>
<comment type="subcellular location">
    <subcellularLocation>
        <location evidence="1">Nucleus</location>
    </subcellularLocation>
</comment>
<dbReference type="AlphaFoldDB" id="A0AAN6EVU3"/>
<dbReference type="InterPro" id="IPR039979">
    <property type="entry name" value="PRPF18"/>
</dbReference>
<feature type="compositionally biased region" description="Low complexity" evidence="8">
    <location>
        <begin position="131"/>
        <end position="148"/>
    </location>
</feature>
<evidence type="ECO:0000256" key="5">
    <source>
        <dbReference type="ARBA" id="ARBA00022728"/>
    </source>
</evidence>
<proteinExistence type="inferred from homology"/>
<feature type="region of interest" description="Disordered" evidence="8">
    <location>
        <begin position="55"/>
        <end position="157"/>
    </location>
</feature>
<dbReference type="Proteomes" id="UP001161757">
    <property type="component" value="Unassembled WGS sequence"/>
</dbReference>
<comment type="similarity">
    <text evidence="2">Belongs to the PRP18 family.</text>
</comment>
<dbReference type="GO" id="GO:0046540">
    <property type="term" value="C:U4/U6 x U5 tri-snRNP complex"/>
    <property type="evidence" value="ECO:0007669"/>
    <property type="project" value="TreeGrafter"/>
</dbReference>
<dbReference type="InterPro" id="IPR014906">
    <property type="entry name" value="PRP4-like"/>
</dbReference>
<dbReference type="InterPro" id="IPR036285">
    <property type="entry name" value="PRP4-like_sf"/>
</dbReference>
<keyword evidence="4" id="KW-0507">mRNA processing</keyword>
<dbReference type="SUPFAM" id="SSF158230">
    <property type="entry name" value="PRP4-like"/>
    <property type="match status" value="1"/>
</dbReference>
<evidence type="ECO:0000313" key="11">
    <source>
        <dbReference type="Proteomes" id="UP001161757"/>
    </source>
</evidence>
<dbReference type="SMART" id="SM00500">
    <property type="entry name" value="SFM"/>
    <property type="match status" value="1"/>
</dbReference>
<protein>
    <recommendedName>
        <fullName evidence="3">Pre-mRNA-splicing factor 18</fullName>
    </recommendedName>
</protein>
<dbReference type="PANTHER" id="PTHR13007">
    <property type="entry name" value="PRE-MRNA SPLICING FACTOR-RELATED"/>
    <property type="match status" value="1"/>
</dbReference>
<name>A0AAN6EVU3_EXODE</name>
<accession>A0AAN6EVU3</accession>
<dbReference type="Pfam" id="PF08799">
    <property type="entry name" value="PRP4"/>
    <property type="match status" value="1"/>
</dbReference>
<gene>
    <name evidence="10" type="ORF">HRR80_003671</name>
</gene>
<dbReference type="Gene3D" id="4.10.280.110">
    <property type="entry name" value="Pre-mRNA processing factor 4 domain"/>
    <property type="match status" value="1"/>
</dbReference>
<sequence length="397" mass="44801">MDFKSLMAAQIAKAKPAASPSPPPQSSPSPTPDASTTTTKYVRRAELEAARQAAYAAEQARIEAERAERAAKKRKLEEEEAERKAIREEKRRKLAEESRRRREEQEREEERKRRKRLGLPDLPPPNTNNHDQQPSSSTTDQPSASAAAVDGDQEDIPDDELRQKLRDLNEPATLFDETHSARLQRYRRRLKASQMAVATKPKITDGPIPTTLEPVPEKDMLLPSSSTLPAPNTPEHEFLYRQLASWFTLVLTEWSIALSQRDAAVRASSSGKAASSSYQQVLKDLTPLFRRFERRDLEPDLLEPICQIVRAAQRRRYVEANDAYLTLSIGKAAWPIGVTMVGIHERSAREKLHASSAGKQAHILSDEVTRKFLQSIKRCLSFAQTRWPPEDLAQLMG</sequence>
<feature type="compositionally biased region" description="Basic and acidic residues" evidence="8">
    <location>
        <begin position="60"/>
        <end position="111"/>
    </location>
</feature>
<evidence type="ECO:0000256" key="2">
    <source>
        <dbReference type="ARBA" id="ARBA00008137"/>
    </source>
</evidence>
<dbReference type="GO" id="GO:0005682">
    <property type="term" value="C:U5 snRNP"/>
    <property type="evidence" value="ECO:0007669"/>
    <property type="project" value="TreeGrafter"/>
</dbReference>
<dbReference type="PANTHER" id="PTHR13007:SF19">
    <property type="entry name" value="PRE-MRNA-SPLICING FACTOR 18"/>
    <property type="match status" value="1"/>
</dbReference>
<feature type="domain" description="Pre-mRNA processing factor 4 (PRP4)-like" evidence="9">
    <location>
        <begin position="156"/>
        <end position="205"/>
    </location>
</feature>
<feature type="region of interest" description="Disordered" evidence="8">
    <location>
        <begin position="1"/>
        <end position="42"/>
    </location>
</feature>
<dbReference type="FunFam" id="1.20.940.10:FF:000008">
    <property type="entry name" value="Related to potassium channel regulatory factor"/>
    <property type="match status" value="1"/>
</dbReference>
<dbReference type="EMBL" id="JAJGCB010000005">
    <property type="protein sequence ID" value="KAJ8992571.1"/>
    <property type="molecule type" value="Genomic_DNA"/>
</dbReference>
<evidence type="ECO:0000256" key="4">
    <source>
        <dbReference type="ARBA" id="ARBA00022664"/>
    </source>
</evidence>
<dbReference type="Gene3D" id="1.20.940.10">
    <property type="entry name" value="Functional domain of the splicing factor Prp18"/>
    <property type="match status" value="1"/>
</dbReference>
<evidence type="ECO:0000256" key="7">
    <source>
        <dbReference type="ARBA" id="ARBA00023242"/>
    </source>
</evidence>
<evidence type="ECO:0000259" key="9">
    <source>
        <dbReference type="SMART" id="SM00500"/>
    </source>
</evidence>